<proteinExistence type="inferred from homology"/>
<sequence length="140" mass="16307">MKNEYDQFHVGIHVFVIRDNKLLLGKRKNVYGEGSWGLPGGHLEQKEKMQDTAKRELMEETGMTANNFEFVCLVNDNREDQHYIQVGFMAKDAGGEPILKEPNKCEEWKWFDLNDLPQEVFVGAKDIIKAFQNKLNFIDR</sequence>
<dbReference type="AlphaFoldDB" id="A0A1G2ENS7"/>
<evidence type="ECO:0000313" key="5">
    <source>
        <dbReference type="Proteomes" id="UP000177740"/>
    </source>
</evidence>
<dbReference type="PRINTS" id="PR00502">
    <property type="entry name" value="NUDIXFAMILY"/>
</dbReference>
<dbReference type="Pfam" id="PF00293">
    <property type="entry name" value="NUDIX"/>
    <property type="match status" value="1"/>
</dbReference>
<dbReference type="PANTHER" id="PTHR16099">
    <property type="entry name" value="8-OXO-DGTP DIPHOSPHATES NUDT15"/>
    <property type="match status" value="1"/>
</dbReference>
<protein>
    <recommendedName>
        <fullName evidence="3">Nudix hydrolase domain-containing protein</fullName>
    </recommendedName>
</protein>
<evidence type="ECO:0000256" key="2">
    <source>
        <dbReference type="RuleBase" id="RU003476"/>
    </source>
</evidence>
<dbReference type="GO" id="GO:0005829">
    <property type="term" value="C:cytosol"/>
    <property type="evidence" value="ECO:0007669"/>
    <property type="project" value="TreeGrafter"/>
</dbReference>
<accession>A0A1G2ENS7</accession>
<evidence type="ECO:0000313" key="4">
    <source>
        <dbReference type="EMBL" id="OGZ27445.1"/>
    </source>
</evidence>
<reference evidence="4 5" key="1">
    <citation type="journal article" date="2016" name="Nat. Commun.">
        <title>Thousands of microbial genomes shed light on interconnected biogeochemical processes in an aquifer system.</title>
        <authorList>
            <person name="Anantharaman K."/>
            <person name="Brown C.T."/>
            <person name="Hug L.A."/>
            <person name="Sharon I."/>
            <person name="Castelle C.J."/>
            <person name="Probst A.J."/>
            <person name="Thomas B.C."/>
            <person name="Singh A."/>
            <person name="Wilkins M.J."/>
            <person name="Karaoz U."/>
            <person name="Brodie E.L."/>
            <person name="Williams K.H."/>
            <person name="Hubbard S.S."/>
            <person name="Banfield J.F."/>
        </authorList>
    </citation>
    <scope>NUCLEOTIDE SEQUENCE [LARGE SCALE GENOMIC DNA]</scope>
</reference>
<dbReference type="EMBL" id="MHMM01000006">
    <property type="protein sequence ID" value="OGZ27445.1"/>
    <property type="molecule type" value="Genomic_DNA"/>
</dbReference>
<dbReference type="GO" id="GO:0035539">
    <property type="term" value="F:8-oxo-7,8-dihydrodeoxyguanosine triphosphate pyrophosphatase activity"/>
    <property type="evidence" value="ECO:0007669"/>
    <property type="project" value="TreeGrafter"/>
</dbReference>
<comment type="similarity">
    <text evidence="2">Belongs to the Nudix hydrolase family.</text>
</comment>
<dbReference type="Proteomes" id="UP000177740">
    <property type="component" value="Unassembled WGS sequence"/>
</dbReference>
<evidence type="ECO:0000259" key="3">
    <source>
        <dbReference type="PROSITE" id="PS51462"/>
    </source>
</evidence>
<dbReference type="InterPro" id="IPR020084">
    <property type="entry name" value="NUDIX_hydrolase_CS"/>
</dbReference>
<dbReference type="InterPro" id="IPR020476">
    <property type="entry name" value="Nudix_hydrolase"/>
</dbReference>
<dbReference type="InterPro" id="IPR000086">
    <property type="entry name" value="NUDIX_hydrolase_dom"/>
</dbReference>
<dbReference type="InterPro" id="IPR015797">
    <property type="entry name" value="NUDIX_hydrolase-like_dom_sf"/>
</dbReference>
<organism evidence="4 5">
    <name type="scientific">Candidatus Nealsonbacteria bacterium RIFOXYB1_FULL_40_15</name>
    <dbReference type="NCBI Taxonomy" id="1801677"/>
    <lineage>
        <taxon>Bacteria</taxon>
        <taxon>Candidatus Nealsoniibacteriota</taxon>
    </lineage>
</organism>
<dbReference type="Gene3D" id="3.90.79.10">
    <property type="entry name" value="Nucleoside Triphosphate Pyrophosphohydrolase"/>
    <property type="match status" value="1"/>
</dbReference>
<dbReference type="PROSITE" id="PS00893">
    <property type="entry name" value="NUDIX_BOX"/>
    <property type="match status" value="1"/>
</dbReference>
<name>A0A1G2ENS7_9BACT</name>
<dbReference type="PROSITE" id="PS51462">
    <property type="entry name" value="NUDIX"/>
    <property type="match status" value="1"/>
</dbReference>
<evidence type="ECO:0000256" key="1">
    <source>
        <dbReference type="ARBA" id="ARBA00022801"/>
    </source>
</evidence>
<gene>
    <name evidence="4" type="ORF">A2365_03145</name>
</gene>
<dbReference type="STRING" id="1801677.A2365_03145"/>
<dbReference type="FunFam" id="3.90.79.10:FF:000060">
    <property type="entry name" value="Nudix hydrolase 1"/>
    <property type="match status" value="1"/>
</dbReference>
<dbReference type="SUPFAM" id="SSF55811">
    <property type="entry name" value="Nudix"/>
    <property type="match status" value="1"/>
</dbReference>
<dbReference type="GO" id="GO:0006203">
    <property type="term" value="P:dGTP catabolic process"/>
    <property type="evidence" value="ECO:0007669"/>
    <property type="project" value="TreeGrafter"/>
</dbReference>
<keyword evidence="1 2" id="KW-0378">Hydrolase</keyword>
<dbReference type="PANTHER" id="PTHR16099:SF5">
    <property type="entry name" value="NUCLEOTIDE TRIPHOSPHATE DIPHOSPHATASE NUDT15"/>
    <property type="match status" value="1"/>
</dbReference>
<comment type="caution">
    <text evidence="4">The sequence shown here is derived from an EMBL/GenBank/DDBJ whole genome shotgun (WGS) entry which is preliminary data.</text>
</comment>
<dbReference type="CDD" id="cd04678">
    <property type="entry name" value="NUDIX_MTH2_Nudt15"/>
    <property type="match status" value="1"/>
</dbReference>
<feature type="domain" description="Nudix hydrolase" evidence="3">
    <location>
        <begin position="7"/>
        <end position="135"/>
    </location>
</feature>